<proteinExistence type="predicted"/>
<organism evidence="6 7">
    <name type="scientific">Caballeronia catudaia</name>
    <dbReference type="NCBI Taxonomy" id="1777136"/>
    <lineage>
        <taxon>Bacteria</taxon>
        <taxon>Pseudomonadati</taxon>
        <taxon>Pseudomonadota</taxon>
        <taxon>Betaproteobacteria</taxon>
        <taxon>Burkholderiales</taxon>
        <taxon>Burkholderiaceae</taxon>
        <taxon>Caballeronia</taxon>
    </lineage>
</organism>
<keyword evidence="7" id="KW-1185">Reference proteome</keyword>
<dbReference type="PROSITE" id="PS50977">
    <property type="entry name" value="HTH_TETR_2"/>
    <property type="match status" value="1"/>
</dbReference>
<evidence type="ECO:0000259" key="5">
    <source>
        <dbReference type="PROSITE" id="PS50977"/>
    </source>
</evidence>
<dbReference type="EMBL" id="FCOF02000068">
    <property type="protein sequence ID" value="SAK93919.1"/>
    <property type="molecule type" value="Genomic_DNA"/>
</dbReference>
<keyword evidence="3" id="KW-0804">Transcription</keyword>
<evidence type="ECO:0000313" key="6">
    <source>
        <dbReference type="EMBL" id="SAK93919.1"/>
    </source>
</evidence>
<gene>
    <name evidence="6" type="ORF">AWB75_06738</name>
</gene>
<reference evidence="6" key="1">
    <citation type="submission" date="2016-01" db="EMBL/GenBank/DDBJ databases">
        <authorList>
            <person name="Peeters C."/>
        </authorList>
    </citation>
    <scope>NUCLEOTIDE SEQUENCE [LARGE SCALE GENOMIC DNA]</scope>
    <source>
        <strain evidence="6">LMG 29318</strain>
    </source>
</reference>
<keyword evidence="2 4" id="KW-0238">DNA-binding</keyword>
<dbReference type="GO" id="GO:0003677">
    <property type="term" value="F:DNA binding"/>
    <property type="evidence" value="ECO:0007669"/>
    <property type="project" value="UniProtKB-UniRule"/>
</dbReference>
<protein>
    <submittedName>
        <fullName evidence="6">TetR family regulatory protein</fullName>
    </submittedName>
</protein>
<comment type="caution">
    <text evidence="6">The sequence shown here is derived from an EMBL/GenBank/DDBJ whole genome shotgun (WGS) entry which is preliminary data.</text>
</comment>
<dbReference type="SUPFAM" id="SSF46689">
    <property type="entry name" value="Homeodomain-like"/>
    <property type="match status" value="1"/>
</dbReference>
<accession>A0A158DH25</accession>
<dbReference type="PRINTS" id="PR00455">
    <property type="entry name" value="HTHTETR"/>
</dbReference>
<evidence type="ECO:0000256" key="2">
    <source>
        <dbReference type="ARBA" id="ARBA00023125"/>
    </source>
</evidence>
<dbReference type="AlphaFoldDB" id="A0A158DH25"/>
<dbReference type="PANTHER" id="PTHR47506:SF1">
    <property type="entry name" value="HTH-TYPE TRANSCRIPTIONAL REGULATOR YJDC"/>
    <property type="match status" value="1"/>
</dbReference>
<dbReference type="Pfam" id="PF00440">
    <property type="entry name" value="TetR_N"/>
    <property type="match status" value="1"/>
</dbReference>
<keyword evidence="1" id="KW-0805">Transcription regulation</keyword>
<sequence>MKQERLTRTQRKEQTRERLLDAAQRMFVRKGFAATSVDDISDEAGYTRGAFYSNFDSKSEVLIELLQRDGERTHLAIQAIMKEGATPVEMKQRATAYFIDSLAHDSFSLWAEGSLLASRDAAYRDSINVLRHRRAAATGDCIRSIWATNQARLSRGRAEALALAMSSICDGINFFKLGNLKSMRDEELHTVAVELISGLIELSPSDTATRLTG</sequence>
<dbReference type="OrthoDB" id="7252896at2"/>
<feature type="DNA-binding region" description="H-T-H motif" evidence="4">
    <location>
        <begin position="36"/>
        <end position="55"/>
    </location>
</feature>
<dbReference type="InterPro" id="IPR009057">
    <property type="entry name" value="Homeodomain-like_sf"/>
</dbReference>
<evidence type="ECO:0000256" key="4">
    <source>
        <dbReference type="PROSITE-ProRule" id="PRU00335"/>
    </source>
</evidence>
<evidence type="ECO:0000256" key="3">
    <source>
        <dbReference type="ARBA" id="ARBA00023163"/>
    </source>
</evidence>
<name>A0A158DH25_9BURK</name>
<dbReference type="Proteomes" id="UP000054870">
    <property type="component" value="Unassembled WGS sequence"/>
</dbReference>
<dbReference type="Gene3D" id="1.10.357.10">
    <property type="entry name" value="Tetracycline Repressor, domain 2"/>
    <property type="match status" value="1"/>
</dbReference>
<evidence type="ECO:0000313" key="7">
    <source>
        <dbReference type="Proteomes" id="UP000054870"/>
    </source>
</evidence>
<evidence type="ECO:0000256" key="1">
    <source>
        <dbReference type="ARBA" id="ARBA00023015"/>
    </source>
</evidence>
<feature type="domain" description="HTH tetR-type" evidence="5">
    <location>
        <begin position="13"/>
        <end position="73"/>
    </location>
</feature>
<dbReference type="PANTHER" id="PTHR47506">
    <property type="entry name" value="TRANSCRIPTIONAL REGULATORY PROTEIN"/>
    <property type="match status" value="1"/>
</dbReference>
<dbReference type="InterPro" id="IPR001647">
    <property type="entry name" value="HTH_TetR"/>
</dbReference>
<dbReference type="RefSeq" id="WP_061128343.1">
    <property type="nucleotide sequence ID" value="NZ_FCOF02000068.1"/>
</dbReference>